<protein>
    <submittedName>
        <fullName evidence="3">Uncharacterized protein</fullName>
    </submittedName>
</protein>
<accession>A0ABR8N7Q3</accession>
<feature type="chain" id="PRO_5045640623" evidence="2">
    <location>
        <begin position="21"/>
        <end position="1114"/>
    </location>
</feature>
<feature type="signal peptide" evidence="2">
    <location>
        <begin position="1"/>
        <end position="20"/>
    </location>
</feature>
<dbReference type="Pfam" id="PF17957">
    <property type="entry name" value="Big_7"/>
    <property type="match status" value="1"/>
</dbReference>
<gene>
    <name evidence="3" type="ORF">IEZ26_01450</name>
</gene>
<evidence type="ECO:0000313" key="3">
    <source>
        <dbReference type="EMBL" id="MBD3923271.1"/>
    </source>
</evidence>
<keyword evidence="2" id="KW-0732">Signal</keyword>
<name>A0ABR8N7Q3_9ACTN</name>
<reference evidence="3 4" key="1">
    <citation type="submission" date="2020-09" db="EMBL/GenBank/DDBJ databases">
        <title>novel species in genus Nocardioides.</title>
        <authorList>
            <person name="Zhang G."/>
        </authorList>
    </citation>
    <scope>NUCLEOTIDE SEQUENCE [LARGE SCALE GENOMIC DNA]</scope>
    <source>
        <strain evidence="3 4">KCTC 39551</strain>
    </source>
</reference>
<proteinExistence type="predicted"/>
<evidence type="ECO:0000256" key="1">
    <source>
        <dbReference type="SAM" id="MobiDB-lite"/>
    </source>
</evidence>
<evidence type="ECO:0000313" key="4">
    <source>
        <dbReference type="Proteomes" id="UP000618818"/>
    </source>
</evidence>
<keyword evidence="4" id="KW-1185">Reference proteome</keyword>
<dbReference type="RefSeq" id="WP_191193159.1">
    <property type="nucleotide sequence ID" value="NZ_JACXYZ010000001.1"/>
</dbReference>
<dbReference type="InterPro" id="IPR013783">
    <property type="entry name" value="Ig-like_fold"/>
</dbReference>
<comment type="caution">
    <text evidence="3">The sequence shown here is derived from an EMBL/GenBank/DDBJ whole genome shotgun (WGS) entry which is preliminary data.</text>
</comment>
<feature type="region of interest" description="Disordered" evidence="1">
    <location>
        <begin position="33"/>
        <end position="63"/>
    </location>
</feature>
<dbReference type="Gene3D" id="2.60.40.10">
    <property type="entry name" value="Immunoglobulins"/>
    <property type="match status" value="1"/>
</dbReference>
<feature type="region of interest" description="Disordered" evidence="1">
    <location>
        <begin position="671"/>
        <end position="694"/>
    </location>
</feature>
<sequence length="1114" mass="117128">MIVTLGLGVASLAATAPASAQTTVVTAPINQGGTVAVPAGKTKKPDKPCPNAGRPAPPSELGPSVPAGKLAAGLKDGAAPGHCRFAYTAVLDVQLPPPPANSSLVAAKLRMTVSEVPSPTDLAVFATTTEAPQGTVLSETAPSVDSPAATTSVASPGAVVLDALPAVESLLGGSTSSLAVSGLPARALFAAPGTAGAPTLELTYEGSETDDTTAPTVKITAPTFGESVFGDVIVDVDAADDTAVAAVTVTLGGRLVGTDEQAPFSVVVDTSGLPNGEQPLAVEAVDAAGNTARDLIPVVVDNSGGPLRRLDLDYRAGRIDVDTYVLQSMYAVLGQPELNPRYLGQLPDEVSSWTWLVLQHRHLMSTGARARLDAMLTPVDEVPAQPMARAAGPSTLELASTDDVSDPDCSRLRSLLNDGYDCVGKVGEVTLWWDSEDYSEPKGDVPAEVAEAAAGLANAQSYFDSRSWQSISRVDAYMAQGGYQGRAVSLPYVKQIFLNRDDADLAATAGHELFHQYEYEYLNAIDVLDPRDTLEFQDITWMLEASAEWASHQLVAAYPSDYNDSDKTEYYRNIDLFLEEPQRDLLAWDSSTNRQYGAFPVIEWIEAQDGADGVRELWESIDDSGKVRDELATAISPLGDLMWRDLYMLDIDIPGRVDRAVTDNWRGELVDNSNDAPYASSGRRPVETSLSLGNGDSASVPVSLGAGGATFIEVDVDLDQRSVIRLSPSMDEGDVSIGAFPLTDYDLDPTTAPPTCATPVPDGDDWVIEYDPDTCKGVSIVVSNPDFHGSASGSLNVAVGDRVDTTITNGLIRMGVHAEGHLNVPGYDASSGTGTTTVGLRWVPTNADALAPGCVCEGWGIADVDAGVGGWANADWGGTQDLTLRNAAFDSASGTSEVGAGAGSPFVVEHDFSVARETANLFQVDVTITNNTTALGELLGFYDYGPLTPTYRRVMDWDVEPTAFSEYVTIGAKGGQLPAEVVNATNDGFASPDPRDAATDLGARGLFEDFGPDDHGTLFDVQLPEIDPGESVTFTLFYGAGATSAMAKDALRLVDAEAWSLAEPDVADGATTGEPNTFAFGLRFDRPIPALARGLVAEPAPELEPARNDGQVRQ</sequence>
<dbReference type="EMBL" id="JACXYZ010000001">
    <property type="protein sequence ID" value="MBD3923271.1"/>
    <property type="molecule type" value="Genomic_DNA"/>
</dbReference>
<organism evidence="3 4">
    <name type="scientific">Nocardioides cavernae</name>
    <dbReference type="NCBI Taxonomy" id="1921566"/>
    <lineage>
        <taxon>Bacteria</taxon>
        <taxon>Bacillati</taxon>
        <taxon>Actinomycetota</taxon>
        <taxon>Actinomycetes</taxon>
        <taxon>Propionibacteriales</taxon>
        <taxon>Nocardioidaceae</taxon>
        <taxon>Nocardioides</taxon>
    </lineage>
</organism>
<dbReference type="Proteomes" id="UP000618818">
    <property type="component" value="Unassembled WGS sequence"/>
</dbReference>
<evidence type="ECO:0000256" key="2">
    <source>
        <dbReference type="SAM" id="SignalP"/>
    </source>
</evidence>